<dbReference type="PROSITE" id="PS50097">
    <property type="entry name" value="BTB"/>
    <property type="match status" value="1"/>
</dbReference>
<comment type="caution">
    <text evidence="3">The sequence shown here is derived from an EMBL/GenBank/DDBJ whole genome shotgun (WGS) entry which is preliminary data.</text>
</comment>
<accession>A0A5C6SEM8</accession>
<dbReference type="PANTHER" id="PTHR47843:SF5">
    <property type="entry name" value="BTB_POZ DOMAIN PROTEIN"/>
    <property type="match status" value="1"/>
</dbReference>
<dbReference type="CDD" id="cd18186">
    <property type="entry name" value="BTB_POZ_ZBTB_KLHL-like"/>
    <property type="match status" value="1"/>
</dbReference>
<evidence type="ECO:0000313" key="3">
    <source>
        <dbReference type="EMBL" id="TXB97051.1"/>
    </source>
</evidence>
<evidence type="ECO:0000259" key="2">
    <source>
        <dbReference type="PROSITE" id="PS50097"/>
    </source>
</evidence>
<protein>
    <recommendedName>
        <fullName evidence="2">BTB domain-containing protein</fullName>
    </recommendedName>
</protein>
<feature type="domain" description="BTB" evidence="2">
    <location>
        <begin position="29"/>
        <end position="96"/>
    </location>
</feature>
<reference evidence="3 4" key="1">
    <citation type="submission" date="2019-07" db="EMBL/GenBank/DDBJ databases">
        <title>The First High-Quality Draft Genome Sequence of the Causal Agent of the Current Panama Disease Epidemic.</title>
        <authorList>
            <person name="Warmington R.J."/>
            <person name="Kay W."/>
            <person name="Jeffries A."/>
            <person name="Bebber D."/>
            <person name="Moore K."/>
            <person name="Studholme D.J."/>
        </authorList>
    </citation>
    <scope>NUCLEOTIDE SEQUENCE [LARGE SCALE GENOMIC DNA]</scope>
    <source>
        <strain evidence="3 4">TR4</strain>
    </source>
</reference>
<dbReference type="SUPFAM" id="SSF54695">
    <property type="entry name" value="POZ domain"/>
    <property type="match status" value="1"/>
</dbReference>
<dbReference type="AlphaFoldDB" id="A0A5C6SEM8"/>
<dbReference type="SMART" id="SM00225">
    <property type="entry name" value="BTB"/>
    <property type="match status" value="1"/>
</dbReference>
<sequence>MPPRSIEVYDHSGDQRRALGNLLKTGDYCDFVIICGQARHKVHKAIICPRSDFFKAACGSGFKEAQTGEIELPDDDPFAVSMMIQYLYHQTYTIPHDLSLVREDQGFPTATSKPSAAPLRSTRHSFSGDSSAIHSLLHPLQAAPAPVPPPQEPASYDSIVPYVSLSVHYKVYALGEKYGINGLKALAVYKFETEGEDEFRSSINYFEDFIQVMKEAYACTAEGDRPLRDAIVRMLKPKTILFEREDMKEFLKEEGLAYDLVMSYVQDNSRKGKEADIFYRYQLNQTRT</sequence>
<dbReference type="Proteomes" id="UP000321331">
    <property type="component" value="Unassembled WGS sequence"/>
</dbReference>
<dbReference type="InterPro" id="IPR011333">
    <property type="entry name" value="SKP1/BTB/POZ_sf"/>
</dbReference>
<dbReference type="EMBL" id="VMNF01000014">
    <property type="protein sequence ID" value="TXB97051.1"/>
    <property type="molecule type" value="Genomic_DNA"/>
</dbReference>
<gene>
    <name evidence="3" type="ORF">FocTR4_00011705</name>
</gene>
<dbReference type="Gene3D" id="3.30.710.10">
    <property type="entry name" value="Potassium Channel Kv1.1, Chain A"/>
    <property type="match status" value="1"/>
</dbReference>
<evidence type="ECO:0000256" key="1">
    <source>
        <dbReference type="SAM" id="MobiDB-lite"/>
    </source>
</evidence>
<name>A0A5C6SEM8_FUSOC</name>
<dbReference type="Pfam" id="PF00651">
    <property type="entry name" value="BTB"/>
    <property type="match status" value="1"/>
</dbReference>
<dbReference type="PANTHER" id="PTHR47843">
    <property type="entry name" value="BTB DOMAIN-CONTAINING PROTEIN-RELATED"/>
    <property type="match status" value="1"/>
</dbReference>
<organism evidence="3 4">
    <name type="scientific">Fusarium oxysporum f. sp. cubense</name>
    <dbReference type="NCBI Taxonomy" id="61366"/>
    <lineage>
        <taxon>Eukaryota</taxon>
        <taxon>Fungi</taxon>
        <taxon>Dikarya</taxon>
        <taxon>Ascomycota</taxon>
        <taxon>Pezizomycotina</taxon>
        <taxon>Sordariomycetes</taxon>
        <taxon>Hypocreomycetidae</taxon>
        <taxon>Hypocreales</taxon>
        <taxon>Nectriaceae</taxon>
        <taxon>Fusarium</taxon>
        <taxon>Fusarium oxysporum species complex</taxon>
    </lineage>
</organism>
<feature type="region of interest" description="Disordered" evidence="1">
    <location>
        <begin position="107"/>
        <end position="130"/>
    </location>
</feature>
<proteinExistence type="predicted"/>
<dbReference type="InterPro" id="IPR000210">
    <property type="entry name" value="BTB/POZ_dom"/>
</dbReference>
<evidence type="ECO:0000313" key="4">
    <source>
        <dbReference type="Proteomes" id="UP000321331"/>
    </source>
</evidence>